<dbReference type="GO" id="GO:0009253">
    <property type="term" value="P:peptidoglycan catabolic process"/>
    <property type="evidence" value="ECO:0007669"/>
    <property type="project" value="InterPro"/>
</dbReference>
<dbReference type="GO" id="GO:0008745">
    <property type="term" value="F:N-acetylmuramoyl-L-alanine amidase activity"/>
    <property type="evidence" value="ECO:0007669"/>
    <property type="project" value="InterPro"/>
</dbReference>
<dbReference type="Gene3D" id="3.40.630.40">
    <property type="entry name" value="Zn-dependent exopeptidases"/>
    <property type="match status" value="1"/>
</dbReference>
<feature type="domain" description="MurNAc-LAA" evidence="2">
    <location>
        <begin position="68"/>
        <end position="181"/>
    </location>
</feature>
<organism evidence="3 4">
    <name type="scientific">Planktothrix tepida PCC 9214</name>
    <dbReference type="NCBI Taxonomy" id="671072"/>
    <lineage>
        <taxon>Bacteria</taxon>
        <taxon>Bacillati</taxon>
        <taxon>Cyanobacteriota</taxon>
        <taxon>Cyanophyceae</taxon>
        <taxon>Oscillatoriophycideae</taxon>
        <taxon>Oscillatoriales</taxon>
        <taxon>Microcoleaceae</taxon>
        <taxon>Planktothrix</taxon>
    </lineage>
</organism>
<dbReference type="PANTHER" id="PTHR30404:SF0">
    <property type="entry name" value="N-ACETYLMURAMOYL-L-ALANINE AMIDASE AMIC"/>
    <property type="match status" value="1"/>
</dbReference>
<dbReference type="GO" id="GO:0004040">
    <property type="term" value="F:amidase activity"/>
    <property type="evidence" value="ECO:0007669"/>
    <property type="project" value="InterPro"/>
</dbReference>
<dbReference type="EMBL" id="CZDF01000148">
    <property type="protein sequence ID" value="CUR32089.1"/>
    <property type="molecule type" value="Genomic_DNA"/>
</dbReference>
<dbReference type="CDD" id="cd02696">
    <property type="entry name" value="MurNAc-LAA"/>
    <property type="match status" value="1"/>
</dbReference>
<dbReference type="PANTHER" id="PTHR30404">
    <property type="entry name" value="N-ACETYLMURAMOYL-L-ALANINE AMIDASE"/>
    <property type="match status" value="1"/>
</dbReference>
<dbReference type="GO" id="GO:0030288">
    <property type="term" value="C:outer membrane-bounded periplasmic space"/>
    <property type="evidence" value="ECO:0007669"/>
    <property type="project" value="TreeGrafter"/>
</dbReference>
<dbReference type="Proteomes" id="UP000184315">
    <property type="component" value="Unassembled WGS sequence"/>
</dbReference>
<protein>
    <submittedName>
        <fullName evidence="3">Cell wall hydrolase/autolysin</fullName>
    </submittedName>
</protein>
<keyword evidence="4" id="KW-1185">Reference proteome</keyword>
<evidence type="ECO:0000313" key="4">
    <source>
        <dbReference type="Proteomes" id="UP000184315"/>
    </source>
</evidence>
<dbReference type="AlphaFoldDB" id="A0A1J1LKG8"/>
<dbReference type="SUPFAM" id="SSF53187">
    <property type="entry name" value="Zn-dependent exopeptidases"/>
    <property type="match status" value="1"/>
</dbReference>
<sequence>MGRIFLSAGHGGFENGVRDPGTVAGGTTEAQEMIRIRDLVVSELRSRGFQVIVVPDDLSQTQTIDWINAHSQFGDVALELQMGGSSNPSIRGVTAFYIAGNSQRKKQAESILLSLLQQVPQLPNRGAKPDTETGLGSLIFIRWIAIPSLYLELGFLTNPTDRALIQTRRRDIAIGITNGLISWLNQDSTNPIPTVPPGTPVYGSIGININGRRYGENGILVNGNAFIPIDLVDKLGLNLSQISNRVRRIRYNNIVYIRAIDLRNCGISVSWDNPNRSVVLRSNIRPYNSQMDQIMGNGLTTEVQLIMFIKTHDSNLINSVPQIAKIYREEASIEGVNHDIAFCQMCLETNFLQFGGILKPEQHNFGGLGSLGGASESASFPTAEIGIRAHIQHLKAYASHEPLVQDIVDPRFEFVTRGIAPYLQQLSGRWSDDPTYGEQILALVRRLYELSGLL</sequence>
<gene>
    <name evidence="3" type="ORF">PL9214430061</name>
</gene>
<dbReference type="Pfam" id="PF01520">
    <property type="entry name" value="Amidase_3"/>
    <property type="match status" value="1"/>
</dbReference>
<keyword evidence="1 3" id="KW-0378">Hydrolase</keyword>
<dbReference type="InterPro" id="IPR002508">
    <property type="entry name" value="MurNAc-LAA_cat"/>
</dbReference>
<dbReference type="OrthoDB" id="9763643at2"/>
<dbReference type="RefSeq" id="WP_072718849.1">
    <property type="nucleotide sequence ID" value="NZ_LN889796.1"/>
</dbReference>
<evidence type="ECO:0000256" key="1">
    <source>
        <dbReference type="ARBA" id="ARBA00022801"/>
    </source>
</evidence>
<evidence type="ECO:0000313" key="3">
    <source>
        <dbReference type="EMBL" id="CUR32089.1"/>
    </source>
</evidence>
<proteinExistence type="predicted"/>
<accession>A0A1J1LKG8</accession>
<dbReference type="SMART" id="SM00646">
    <property type="entry name" value="Ami_3"/>
    <property type="match status" value="1"/>
</dbReference>
<dbReference type="STRING" id="671072.PL9214430061"/>
<reference evidence="4" key="1">
    <citation type="submission" date="2015-10" db="EMBL/GenBank/DDBJ databases">
        <authorList>
            <person name="Regsiter A."/>
            <person name="william w."/>
        </authorList>
    </citation>
    <scope>NUCLEOTIDE SEQUENCE [LARGE SCALE GENOMIC DNA]</scope>
</reference>
<evidence type="ECO:0000259" key="2">
    <source>
        <dbReference type="SMART" id="SM00646"/>
    </source>
</evidence>
<dbReference type="InterPro" id="IPR050695">
    <property type="entry name" value="N-acetylmuramoyl_amidase_3"/>
</dbReference>
<dbReference type="InterPro" id="IPR002901">
    <property type="entry name" value="MGlyc_endo_b_GlcNAc-like_dom"/>
</dbReference>
<dbReference type="Pfam" id="PF01832">
    <property type="entry name" value="Glucosaminidase"/>
    <property type="match status" value="1"/>
</dbReference>
<name>A0A1J1LKG8_9CYAN</name>